<evidence type="ECO:0000313" key="5">
    <source>
        <dbReference type="Proteomes" id="UP000322545"/>
    </source>
</evidence>
<organism evidence="4 5">
    <name type="scientific">Roseovarius litoreus</name>
    <dbReference type="NCBI Taxonomy" id="1155722"/>
    <lineage>
        <taxon>Bacteria</taxon>
        <taxon>Pseudomonadati</taxon>
        <taxon>Pseudomonadota</taxon>
        <taxon>Alphaproteobacteria</taxon>
        <taxon>Rhodobacterales</taxon>
        <taxon>Roseobacteraceae</taxon>
        <taxon>Roseovarius</taxon>
    </lineage>
</organism>
<dbReference type="InterPro" id="IPR036890">
    <property type="entry name" value="HATPase_C_sf"/>
</dbReference>
<gene>
    <name evidence="4" type="ORF">SAMN05443432_101266</name>
</gene>
<dbReference type="EMBL" id="FRCB01000001">
    <property type="protein sequence ID" value="SHL36715.1"/>
    <property type="molecule type" value="Genomic_DNA"/>
</dbReference>
<feature type="domain" description="Histidine kinase/HSP90-like ATPase" evidence="3">
    <location>
        <begin position="44"/>
        <end position="168"/>
    </location>
</feature>
<dbReference type="PANTHER" id="PTHR35526">
    <property type="entry name" value="ANTI-SIGMA-F FACTOR RSBW-RELATED"/>
    <property type="match status" value="1"/>
</dbReference>
<dbReference type="CDD" id="cd16936">
    <property type="entry name" value="HATPase_RsbW-like"/>
    <property type="match status" value="1"/>
</dbReference>
<evidence type="ECO:0000256" key="2">
    <source>
        <dbReference type="SAM" id="MobiDB-lite"/>
    </source>
</evidence>
<dbReference type="Gene3D" id="3.30.565.10">
    <property type="entry name" value="Histidine kinase-like ATPase, C-terminal domain"/>
    <property type="match status" value="1"/>
</dbReference>
<dbReference type="InterPro" id="IPR050267">
    <property type="entry name" value="Anti-sigma-factor_SerPK"/>
</dbReference>
<proteinExistence type="predicted"/>
<name>A0A1M7A281_9RHOB</name>
<evidence type="ECO:0000259" key="3">
    <source>
        <dbReference type="Pfam" id="PF13581"/>
    </source>
</evidence>
<keyword evidence="5" id="KW-1185">Reference proteome</keyword>
<dbReference type="SUPFAM" id="SSF55874">
    <property type="entry name" value="ATPase domain of HSP90 chaperone/DNA topoisomerase II/histidine kinase"/>
    <property type="match status" value="1"/>
</dbReference>
<accession>A0A1M7A281</accession>
<evidence type="ECO:0000313" key="4">
    <source>
        <dbReference type="EMBL" id="SHL36715.1"/>
    </source>
</evidence>
<protein>
    <submittedName>
        <fullName evidence="4">Serine/threonine-protein kinase RsbW</fullName>
    </submittedName>
</protein>
<keyword evidence="4" id="KW-0808">Transferase</keyword>
<keyword evidence="1" id="KW-0723">Serine/threonine-protein kinase</keyword>
<dbReference type="InterPro" id="IPR003594">
    <property type="entry name" value="HATPase_dom"/>
</dbReference>
<dbReference type="Pfam" id="PF13581">
    <property type="entry name" value="HATPase_c_2"/>
    <property type="match status" value="1"/>
</dbReference>
<sequence>MGAAKAAETGSGSASGDSSGSDRGSGDPPTRATKGKLTLRFSGATDNIRAALRQARRHLASLPVPEDRLATIELVLAEALNNVAEHAYAGTRPGPVTLNARHDGDRLCIVLRDMGRPLPGLVPPIGTPPDVNRPVDDLPEGGFGWFLIRDLTDHVDYVRHGSENRLTLEFSTP</sequence>
<evidence type="ECO:0000256" key="1">
    <source>
        <dbReference type="ARBA" id="ARBA00022527"/>
    </source>
</evidence>
<dbReference type="GO" id="GO:0004674">
    <property type="term" value="F:protein serine/threonine kinase activity"/>
    <property type="evidence" value="ECO:0007669"/>
    <property type="project" value="UniProtKB-KW"/>
</dbReference>
<keyword evidence="4" id="KW-0418">Kinase</keyword>
<dbReference type="AlphaFoldDB" id="A0A1M7A281"/>
<feature type="compositionally biased region" description="Low complexity" evidence="2">
    <location>
        <begin position="1"/>
        <end position="22"/>
    </location>
</feature>
<feature type="region of interest" description="Disordered" evidence="2">
    <location>
        <begin position="1"/>
        <end position="36"/>
    </location>
</feature>
<dbReference type="Proteomes" id="UP000322545">
    <property type="component" value="Unassembled WGS sequence"/>
</dbReference>
<reference evidence="4 5" key="1">
    <citation type="submission" date="2016-11" db="EMBL/GenBank/DDBJ databases">
        <authorList>
            <person name="Varghese N."/>
            <person name="Submissions S."/>
        </authorList>
    </citation>
    <scope>NUCLEOTIDE SEQUENCE [LARGE SCALE GENOMIC DNA]</scope>
    <source>
        <strain evidence="4 5">DSM 28249</strain>
    </source>
</reference>
<dbReference type="PANTHER" id="PTHR35526:SF3">
    <property type="entry name" value="ANTI-SIGMA-F FACTOR RSBW"/>
    <property type="match status" value="1"/>
</dbReference>